<dbReference type="Proteomes" id="UP000009215">
    <property type="component" value="Chromosome"/>
</dbReference>
<name>A0AB33R4V4_STREQ</name>
<dbReference type="EMBL" id="HE858529">
    <property type="protein sequence ID" value="CCI61755.1"/>
    <property type="molecule type" value="Genomic_DNA"/>
</dbReference>
<dbReference type="AlphaFoldDB" id="A0AB33R4V4"/>
<protein>
    <submittedName>
        <fullName evidence="1">Uncharacterized protein</fullName>
    </submittedName>
</protein>
<accession>A0AB33R4V4</accession>
<dbReference type="KEGG" id="sdc:SDSE_0244"/>
<evidence type="ECO:0000313" key="2">
    <source>
        <dbReference type="Proteomes" id="UP000009215"/>
    </source>
</evidence>
<organism evidence="1 2">
    <name type="scientific">Streptococcus dysgalactiae subsp. equisimilis AC-2713</name>
    <dbReference type="NCBI Taxonomy" id="759913"/>
    <lineage>
        <taxon>Bacteria</taxon>
        <taxon>Bacillati</taxon>
        <taxon>Bacillota</taxon>
        <taxon>Bacilli</taxon>
        <taxon>Lactobacillales</taxon>
        <taxon>Streptococcaceae</taxon>
        <taxon>Streptococcus</taxon>
    </lineage>
</organism>
<evidence type="ECO:0000313" key="1">
    <source>
        <dbReference type="EMBL" id="CCI61755.1"/>
    </source>
</evidence>
<gene>
    <name evidence="1" type="ORF">SDSE_0244</name>
</gene>
<proteinExistence type="predicted"/>
<reference evidence="1 2" key="1">
    <citation type="submission" date="2012-05" db="EMBL/GenBank/DDBJ databases">
        <title>Complete genome sequence of a Streptococcus dysgalactiae subsp. equisimilis strain possessing Lancefield's group A antigen.</title>
        <authorList>
            <person name="Luetticken R."/>
            <person name="Bruellhoff K."/>
            <person name="Van der Linden M."/>
            <person name="Peltroche-Llacsahuanga H."/>
            <person name="Blom J."/>
            <person name="Weber-Lehmann J."/>
            <person name="Ferretti J.J."/>
            <person name="McShan W.M."/>
        </authorList>
    </citation>
    <scope>NUCLEOTIDE SEQUENCE [LARGE SCALE GENOMIC DNA]</scope>
    <source>
        <strain evidence="1 2">AC-2713</strain>
    </source>
</reference>
<sequence>MTLKKSSQHSRFIKMLKKTEPDVYQILLATMVSLFDA</sequence>